<dbReference type="SUPFAM" id="SSF51126">
    <property type="entry name" value="Pectin lyase-like"/>
    <property type="match status" value="1"/>
</dbReference>
<reference evidence="4" key="1">
    <citation type="journal article" date="2019" name="Int. J. Syst. Evol. Microbiol.">
        <title>The Global Catalogue of Microorganisms (GCM) 10K type strain sequencing project: providing services to taxonomists for standard genome sequencing and annotation.</title>
        <authorList>
            <consortium name="The Broad Institute Genomics Platform"/>
            <consortium name="The Broad Institute Genome Sequencing Center for Infectious Disease"/>
            <person name="Wu L."/>
            <person name="Ma J."/>
        </authorList>
    </citation>
    <scope>NUCLEOTIDE SEQUENCE [LARGE SCALE GENOMIC DNA]</scope>
    <source>
        <strain evidence="4">CGMCC 1.15420</strain>
    </source>
</reference>
<dbReference type="InterPro" id="IPR024535">
    <property type="entry name" value="RHGA/B-epi-like_pectate_lyase"/>
</dbReference>
<protein>
    <recommendedName>
        <fullName evidence="5">Pectate lyase superfamily protein domain-containing protein</fullName>
    </recommendedName>
</protein>
<feature type="domain" description="Rhamnogalacturonase A/B/Epimerase-like pectate lyase" evidence="1">
    <location>
        <begin position="42"/>
        <end position="298"/>
    </location>
</feature>
<name>A0ABQ1VVA2_9BACL</name>
<gene>
    <name evidence="3" type="ORF">GCM10010913_22760</name>
</gene>
<sequence>MVNLLVRRFIFIVLMIIVVCGLLFPLSGHVATISAAASSKVLNVKDYGARGDGSTDDTAAVQQALDAAAGRGGQVYFPAGTYSVNPEKTLTVEGNTTIIGDGTSSVIQASKRSFGWEMMRATGSQIEIRNISLDGNMAVNRVLVIGGGSSKVKISKSIVANATHNSNPGSDYYIGVVSGIVVYGNTNQIEIDATEVKNISAVNLTSGSLISRGIYVTTTWGSGEKAAAQVSITNSHIHHIGPADDGDGIYYEDSNLDKGQGMNTNSRIAGNTFDHNAKRAIKIYAQGITVENNRITNSYLNDNFYKGKDKGKPAPDMYSAISVYSSNNTIRNNTIGGDGSYYAAIEVSVSQLVSNVTVEGNQIKMGPKSRVVGTTAIRVGNTKQFTISSNTIENAEKGIWTWHNAENGSIADNRIQTTKGGIDLSTYLDHCVQKDIVVKDNSVKSKSDPILLAKSNVNVEVVEMSSS</sequence>
<evidence type="ECO:0008006" key="5">
    <source>
        <dbReference type="Google" id="ProtNLM"/>
    </source>
</evidence>
<organism evidence="3 4">
    <name type="scientific">Paenibacillus aceti</name>
    <dbReference type="NCBI Taxonomy" id="1820010"/>
    <lineage>
        <taxon>Bacteria</taxon>
        <taxon>Bacillati</taxon>
        <taxon>Bacillota</taxon>
        <taxon>Bacilli</taxon>
        <taxon>Bacillales</taxon>
        <taxon>Paenibacillaceae</taxon>
        <taxon>Paenibacillus</taxon>
    </lineage>
</organism>
<feature type="domain" description="Right handed beta helix" evidence="2">
    <location>
        <begin position="320"/>
        <end position="459"/>
    </location>
</feature>
<dbReference type="Proteomes" id="UP000608420">
    <property type="component" value="Unassembled WGS sequence"/>
</dbReference>
<evidence type="ECO:0000259" key="2">
    <source>
        <dbReference type="Pfam" id="PF13229"/>
    </source>
</evidence>
<dbReference type="EMBL" id="BMIW01000014">
    <property type="protein sequence ID" value="GGG00445.1"/>
    <property type="molecule type" value="Genomic_DNA"/>
</dbReference>
<evidence type="ECO:0000259" key="1">
    <source>
        <dbReference type="Pfam" id="PF12708"/>
    </source>
</evidence>
<keyword evidence="4" id="KW-1185">Reference proteome</keyword>
<dbReference type="InterPro" id="IPR039448">
    <property type="entry name" value="Beta_helix"/>
</dbReference>
<proteinExistence type="predicted"/>
<dbReference type="InterPro" id="IPR006626">
    <property type="entry name" value="PbH1"/>
</dbReference>
<dbReference type="InterPro" id="IPR011050">
    <property type="entry name" value="Pectin_lyase_fold/virulence"/>
</dbReference>
<dbReference type="Pfam" id="PF13229">
    <property type="entry name" value="Beta_helix"/>
    <property type="match status" value="1"/>
</dbReference>
<evidence type="ECO:0000313" key="4">
    <source>
        <dbReference type="Proteomes" id="UP000608420"/>
    </source>
</evidence>
<dbReference type="SMART" id="SM00710">
    <property type="entry name" value="PbH1"/>
    <property type="match status" value="8"/>
</dbReference>
<dbReference type="InterPro" id="IPR012334">
    <property type="entry name" value="Pectin_lyas_fold"/>
</dbReference>
<comment type="caution">
    <text evidence="3">The sequence shown here is derived from an EMBL/GenBank/DDBJ whole genome shotgun (WGS) entry which is preliminary data.</text>
</comment>
<dbReference type="Gene3D" id="2.160.20.10">
    <property type="entry name" value="Single-stranded right-handed beta-helix, Pectin lyase-like"/>
    <property type="match status" value="2"/>
</dbReference>
<dbReference type="Pfam" id="PF12708">
    <property type="entry name" value="Pect-lyase_RHGA_epim"/>
    <property type="match status" value="1"/>
</dbReference>
<evidence type="ECO:0000313" key="3">
    <source>
        <dbReference type="EMBL" id="GGG00445.1"/>
    </source>
</evidence>
<accession>A0ABQ1VVA2</accession>